<keyword evidence="2" id="KW-0812">Transmembrane</keyword>
<feature type="region of interest" description="Disordered" evidence="1">
    <location>
        <begin position="831"/>
        <end position="917"/>
    </location>
</feature>
<reference evidence="4 5" key="1">
    <citation type="journal article" date="2024" name="Nat. Commun.">
        <title>Phylogenomics reveals the evolutionary origins of lichenization in chlorophyte algae.</title>
        <authorList>
            <person name="Puginier C."/>
            <person name="Libourel C."/>
            <person name="Otte J."/>
            <person name="Skaloud P."/>
            <person name="Haon M."/>
            <person name="Grisel S."/>
            <person name="Petersen M."/>
            <person name="Berrin J.G."/>
            <person name="Delaux P.M."/>
            <person name="Dal Grande F."/>
            <person name="Keller J."/>
        </authorList>
    </citation>
    <scope>NUCLEOTIDE SEQUENCE [LARGE SCALE GENOMIC DNA]</scope>
    <source>
        <strain evidence="4 5">SAG 2043</strain>
    </source>
</reference>
<evidence type="ECO:0000256" key="2">
    <source>
        <dbReference type="SAM" id="Phobius"/>
    </source>
</evidence>
<protein>
    <submittedName>
        <fullName evidence="4">Uncharacterized protein</fullName>
    </submittedName>
</protein>
<keyword evidence="5" id="KW-1185">Reference proteome</keyword>
<feature type="chain" id="PRO_5043968391" evidence="3">
    <location>
        <begin position="17"/>
        <end position="917"/>
    </location>
</feature>
<feature type="region of interest" description="Disordered" evidence="1">
    <location>
        <begin position="68"/>
        <end position="89"/>
    </location>
</feature>
<accession>A0AAW1R4H5</accession>
<feature type="compositionally biased region" description="Basic residues" evidence="1">
    <location>
        <begin position="856"/>
        <end position="876"/>
    </location>
</feature>
<feature type="signal peptide" evidence="3">
    <location>
        <begin position="1"/>
        <end position="16"/>
    </location>
</feature>
<keyword evidence="2" id="KW-1133">Transmembrane helix</keyword>
<gene>
    <name evidence="4" type="ORF">WJX72_001642</name>
</gene>
<keyword evidence="3" id="KW-0732">Signal</keyword>
<feature type="transmembrane region" description="Helical" evidence="2">
    <location>
        <begin position="590"/>
        <end position="608"/>
    </location>
</feature>
<feature type="transmembrane region" description="Helical" evidence="2">
    <location>
        <begin position="628"/>
        <end position="648"/>
    </location>
</feature>
<evidence type="ECO:0000313" key="4">
    <source>
        <dbReference type="EMBL" id="KAK9828708.1"/>
    </source>
</evidence>
<proteinExistence type="predicted"/>
<organism evidence="4 5">
    <name type="scientific">[Myrmecia] bisecta</name>
    <dbReference type="NCBI Taxonomy" id="41462"/>
    <lineage>
        <taxon>Eukaryota</taxon>
        <taxon>Viridiplantae</taxon>
        <taxon>Chlorophyta</taxon>
        <taxon>core chlorophytes</taxon>
        <taxon>Trebouxiophyceae</taxon>
        <taxon>Trebouxiales</taxon>
        <taxon>Trebouxiaceae</taxon>
        <taxon>Myrmecia</taxon>
    </lineage>
</organism>
<evidence type="ECO:0000313" key="5">
    <source>
        <dbReference type="Proteomes" id="UP001489004"/>
    </source>
</evidence>
<evidence type="ECO:0000256" key="3">
    <source>
        <dbReference type="SAM" id="SignalP"/>
    </source>
</evidence>
<feature type="compositionally biased region" description="Low complexity" evidence="1">
    <location>
        <begin position="68"/>
        <end position="77"/>
    </location>
</feature>
<evidence type="ECO:0000256" key="1">
    <source>
        <dbReference type="SAM" id="MobiDB-lite"/>
    </source>
</evidence>
<name>A0AAW1R4H5_9CHLO</name>
<sequence>MHWLFASLDLDRVLQGATLGVALLGAPVDTDQYQKKLPWQLAAEQLVADHKVREAALDGQLDLGLSEGGSTDLVGDTDGTDMDGTDMDHPGDYNSAVMLGDYISFRTKLAKAVASSPGSIHSEALRAALAHYIMKRINYVDGDDADWELLDTWMTEEQVRKWCRQVCLGDLDIDLDLDSADDPWKELMRVADQHRCLARCKRFKGRNHEPLTWWRRLIRLYTPAACNGGDFLKAQLPRPKVQVVDGQLVFAKSWWSDSTKARVLKEWVKIWAQKTPTPWPLDDYEDYTLDDERWCQFKLQDDLGWPDDVWSVVPELLGQDLLDAPLLAKAAALQWSSYHLDEFHSEDGVFTETDEELATGVADTLFAAAQLANPQMCDVCSACTAADDESYTDADDGMSIDINLEDLWNRFLGTVHSITQAGFDGPYDRLALDYLAAIRQAAPMCVLVGGLLLTLLHGFGRAFVDPETLYARLWLPASGAGVPSSHLACRIIARARFLLAALNTQLVKDVVVFICIAHHMLDYYNAFSVPNVVLLGMLVLTHVCKSPHPYATFATLGQCYFGGVERLGPNVGYMLFGMIDDDSNSLKWRAANVLPGAIVILYAAYVYFCQGGNPQLLESSGAALRARVWLVYLAGVSILWQALADMILHIDRCRFFWSLSHCLTHGGFPFYALWAATMWADWVYLLHLWLGWLGGLALRNASLAPVKRAHNRLWFLVVVQDWLSQMEQAAAMGRLVPYLKHLVFDTDWIGTDWHMFAEFLTRYLALIVVLVVYIPLHMFWETYIRLPFYCLCKLVFDGALGGFALGCIHASRALGGVWSKLATMLPRGRAGPAGRAGATKHPATAAVPMSAEAPHARRPAGKGASKPRKGASHQGQRKAERRWASPPAAIGSSARSASSAYPRMQMGAPGVPCVAEL</sequence>
<feature type="transmembrane region" description="Helical" evidence="2">
    <location>
        <begin position="763"/>
        <end position="780"/>
    </location>
</feature>
<dbReference type="EMBL" id="JALJOR010000001">
    <property type="protein sequence ID" value="KAK9828708.1"/>
    <property type="molecule type" value="Genomic_DNA"/>
</dbReference>
<dbReference type="AlphaFoldDB" id="A0AAW1R4H5"/>
<feature type="compositionally biased region" description="Low complexity" evidence="1">
    <location>
        <begin position="884"/>
        <end position="902"/>
    </location>
</feature>
<keyword evidence="2" id="KW-0472">Membrane</keyword>
<comment type="caution">
    <text evidence="4">The sequence shown here is derived from an EMBL/GenBank/DDBJ whole genome shotgun (WGS) entry which is preliminary data.</text>
</comment>
<dbReference type="Proteomes" id="UP001489004">
    <property type="component" value="Unassembled WGS sequence"/>
</dbReference>